<dbReference type="PANTHER" id="PTHR38463:SF1">
    <property type="entry name" value="STRESS RESPONSE PROTEIN YSNF"/>
    <property type="match status" value="1"/>
</dbReference>
<gene>
    <name evidence="2" type="ordered locus">glr2751</name>
</gene>
<dbReference type="EMBL" id="BA000045">
    <property type="protein sequence ID" value="BAC90692.1"/>
    <property type="molecule type" value="Genomic_DNA"/>
</dbReference>
<dbReference type="NCBIfam" id="TIGR02271">
    <property type="entry name" value="YsnF/AvaK domain"/>
    <property type="match status" value="1"/>
</dbReference>
<sequence length="315" mass="34026">MPSFFVALPTGLVASLNISPTTLRSKNMQSANLPPTANATVAGLFNDRRSADVAVRELQAAGFAGNQIEQFFAPQGAKANEGGFFDSIAGFFGDTSARGSVQAAPNAYDRLVAMGLDADDAQELQDRIEGGGVLVLLRAGNKAMEALEVLKRNGASPAQLDLQGDTAPVPDAKRQAVDTTTEAPQRIQLLKEVLRVNKERVKSGEIRLRKEVVSETQTVEVPLMHEEVVIERRTVTDGEAAVGEIGSGETIRVPVSEERVIVDKRAVVSEEVTVGKRDVQETEQVTDTVRHEELRTDTEGEVIMDSEKRRVPPAK</sequence>
<dbReference type="STRING" id="251221.gene:10760254"/>
<dbReference type="AlphaFoldDB" id="Q7NGY6"/>
<evidence type="ECO:0000259" key="1">
    <source>
        <dbReference type="Pfam" id="PF09557"/>
    </source>
</evidence>
<dbReference type="HOGENOM" id="CLU_059182_1_0_3"/>
<dbReference type="InterPro" id="IPR052967">
    <property type="entry name" value="Stress_Response_Assoc"/>
</dbReference>
<keyword evidence="3" id="KW-1185">Reference proteome</keyword>
<dbReference type="PANTHER" id="PTHR38463">
    <property type="entry name" value="STRESS RESPONSE PROTEIN YSNF"/>
    <property type="match status" value="1"/>
</dbReference>
<dbReference type="Proteomes" id="UP000000557">
    <property type="component" value="Chromosome"/>
</dbReference>
<accession>Q7NGY6</accession>
<evidence type="ECO:0000313" key="3">
    <source>
        <dbReference type="Proteomes" id="UP000000557"/>
    </source>
</evidence>
<proteinExistence type="predicted"/>
<reference evidence="2 3" key="2">
    <citation type="journal article" date="2003" name="DNA Res.">
        <title>Complete genome structure of Gloeobacter violaceus PCC 7421, a cyanobacterium that lacks thylakoids (supplement).</title>
        <authorList>
            <person name="Nakamura Y."/>
            <person name="Kaneko T."/>
            <person name="Sato S."/>
            <person name="Mimuro M."/>
            <person name="Miyashita H."/>
            <person name="Tsuchiya T."/>
            <person name="Sasamoto S."/>
            <person name="Watanabe A."/>
            <person name="Kawashima K."/>
            <person name="Kishida Y."/>
            <person name="Kiyokawa C."/>
            <person name="Kohara M."/>
            <person name="Matsumoto M."/>
            <person name="Matsuno A."/>
            <person name="Nakazaki N."/>
            <person name="Shimpo S."/>
            <person name="Takeuchi C."/>
            <person name="Yamada M."/>
            <person name="Tabata S."/>
        </authorList>
    </citation>
    <scope>NUCLEOTIDE SEQUENCE [LARGE SCALE GENOMIC DNA]</scope>
    <source>
        <strain evidence="3">ATCC 29082 / PCC 7421</strain>
    </source>
</reference>
<dbReference type="InterPro" id="IPR019060">
    <property type="entry name" value="DUF2382"/>
</dbReference>
<protein>
    <submittedName>
        <fullName evidence="2">Glr2751 protein</fullName>
    </submittedName>
</protein>
<dbReference type="KEGG" id="gvi:glr2751"/>
<dbReference type="Pfam" id="PF09557">
    <property type="entry name" value="DUF2382"/>
    <property type="match status" value="1"/>
</dbReference>
<organism evidence="2 3">
    <name type="scientific">Gloeobacter violaceus (strain ATCC 29082 / PCC 7421)</name>
    <dbReference type="NCBI Taxonomy" id="251221"/>
    <lineage>
        <taxon>Bacteria</taxon>
        <taxon>Bacillati</taxon>
        <taxon>Cyanobacteriota</taxon>
        <taxon>Cyanophyceae</taxon>
        <taxon>Gloeobacterales</taxon>
        <taxon>Gloeobacteraceae</taxon>
        <taxon>Gloeobacter</taxon>
    </lineage>
</organism>
<reference evidence="2 3" key="1">
    <citation type="journal article" date="2003" name="DNA Res.">
        <title>Complete genome structure of Gloeobacter violaceus PCC 7421, a cyanobacterium that lacks thylakoids.</title>
        <authorList>
            <person name="Nakamura Y."/>
            <person name="Kaneko T."/>
            <person name="Sato S."/>
            <person name="Mimuro M."/>
            <person name="Miyashita H."/>
            <person name="Tsuchiya T."/>
            <person name="Sasamoto S."/>
            <person name="Watanabe A."/>
            <person name="Kawashima K."/>
            <person name="Kishida Y."/>
            <person name="Kiyokawa C."/>
            <person name="Kohara M."/>
            <person name="Matsumoto M."/>
            <person name="Matsuno A."/>
            <person name="Nakazaki N."/>
            <person name="Shimpo S."/>
            <person name="Takeuchi C."/>
            <person name="Yamada M."/>
            <person name="Tabata S."/>
        </authorList>
    </citation>
    <scope>NUCLEOTIDE SEQUENCE [LARGE SCALE GENOMIC DNA]</scope>
    <source>
        <strain evidence="3">ATCC 29082 / PCC 7421</strain>
    </source>
</reference>
<feature type="domain" description="DUF2382" evidence="1">
    <location>
        <begin position="187"/>
        <end position="295"/>
    </location>
</feature>
<evidence type="ECO:0000313" key="2">
    <source>
        <dbReference type="EMBL" id="BAC90692.1"/>
    </source>
</evidence>
<dbReference type="OrthoDB" id="510842at2"/>
<name>Q7NGY6_GLOVI</name>
<dbReference type="PhylomeDB" id="Q7NGY6"/>
<dbReference type="EnsemblBacteria" id="BAC90692">
    <property type="protein sequence ID" value="BAC90692"/>
    <property type="gene ID" value="BAC90692"/>
</dbReference>
<dbReference type="InParanoid" id="Q7NGY6"/>
<dbReference type="eggNOG" id="COG3861">
    <property type="taxonomic scope" value="Bacteria"/>
</dbReference>